<protein>
    <submittedName>
        <fullName evidence="14">Rad3-like ATP dependent DNA binding helicase</fullName>
    </submittedName>
</protein>
<dbReference type="GO" id="GO:0090657">
    <property type="term" value="P:telomeric loop disassembly"/>
    <property type="evidence" value="ECO:0007669"/>
    <property type="project" value="TreeGrafter"/>
</dbReference>
<dbReference type="InterPro" id="IPR045028">
    <property type="entry name" value="DinG/Rad3-like"/>
</dbReference>
<name>A0A146K6C2_9EUKA</name>
<feature type="non-terminal residue" evidence="14">
    <location>
        <position position="1"/>
    </location>
</feature>
<evidence type="ECO:0000256" key="4">
    <source>
        <dbReference type="ARBA" id="ARBA00022763"/>
    </source>
</evidence>
<evidence type="ECO:0000256" key="9">
    <source>
        <dbReference type="ARBA" id="ARBA00023014"/>
    </source>
</evidence>
<reference evidence="14" key="1">
    <citation type="submission" date="2015-07" db="EMBL/GenBank/DDBJ databases">
        <title>Adaptation to a free-living lifestyle via gene acquisitions in the diplomonad Trepomonas sp. PC1.</title>
        <authorList>
            <person name="Xu F."/>
            <person name="Jerlstrom-Hultqvist J."/>
            <person name="Kolisko M."/>
            <person name="Simpson A.G.B."/>
            <person name="Roger A.J."/>
            <person name="Svard S.G."/>
            <person name="Andersson J.O."/>
        </authorList>
    </citation>
    <scope>NUCLEOTIDE SEQUENCE</scope>
    <source>
        <strain evidence="14">PC1</strain>
    </source>
</reference>
<dbReference type="SMART" id="SM00488">
    <property type="entry name" value="DEXDc2"/>
    <property type="match status" value="1"/>
</dbReference>
<keyword evidence="5" id="KW-0378">Hydrolase</keyword>
<keyword evidence="1" id="KW-0004">4Fe-4S</keyword>
<dbReference type="GO" id="GO:0005634">
    <property type="term" value="C:nucleus"/>
    <property type="evidence" value="ECO:0007669"/>
    <property type="project" value="TreeGrafter"/>
</dbReference>
<dbReference type="GO" id="GO:0046872">
    <property type="term" value="F:metal ion binding"/>
    <property type="evidence" value="ECO:0007669"/>
    <property type="project" value="UniProtKB-KW"/>
</dbReference>
<keyword evidence="4" id="KW-0227">DNA damage</keyword>
<proteinExistence type="predicted"/>
<evidence type="ECO:0000256" key="5">
    <source>
        <dbReference type="ARBA" id="ARBA00022801"/>
    </source>
</evidence>
<evidence type="ECO:0000259" key="13">
    <source>
        <dbReference type="PROSITE" id="PS51193"/>
    </source>
</evidence>
<evidence type="ECO:0000256" key="11">
    <source>
        <dbReference type="ARBA" id="ARBA00023204"/>
    </source>
</evidence>
<dbReference type="InterPro" id="IPR006555">
    <property type="entry name" value="ATP-dep_Helicase_C"/>
</dbReference>
<keyword evidence="11" id="KW-0234">DNA repair</keyword>
<evidence type="ECO:0000256" key="2">
    <source>
        <dbReference type="ARBA" id="ARBA00022723"/>
    </source>
</evidence>
<dbReference type="InterPro" id="IPR014013">
    <property type="entry name" value="Helic_SF1/SF2_ATP-bd_DinG/Rad3"/>
</dbReference>
<evidence type="ECO:0000256" key="12">
    <source>
        <dbReference type="ARBA" id="ARBA00023235"/>
    </source>
</evidence>
<keyword evidence="3" id="KW-0547">Nucleotide-binding</keyword>
<gene>
    <name evidence="14" type="ORF">TPC1_17274</name>
</gene>
<dbReference type="GO" id="GO:0003677">
    <property type="term" value="F:DNA binding"/>
    <property type="evidence" value="ECO:0007669"/>
    <property type="project" value="UniProtKB-KW"/>
</dbReference>
<keyword evidence="6" id="KW-0347">Helicase</keyword>
<dbReference type="AlphaFoldDB" id="A0A146K6C2"/>
<dbReference type="GO" id="GO:0010569">
    <property type="term" value="P:regulation of double-strand break repair via homologous recombination"/>
    <property type="evidence" value="ECO:0007669"/>
    <property type="project" value="TreeGrafter"/>
</dbReference>
<keyword evidence="10" id="KW-0238">DNA-binding</keyword>
<dbReference type="PROSITE" id="PS51193">
    <property type="entry name" value="HELICASE_ATP_BIND_2"/>
    <property type="match status" value="1"/>
</dbReference>
<dbReference type="GO" id="GO:0070182">
    <property type="term" value="F:DNA polymerase binding"/>
    <property type="evidence" value="ECO:0007669"/>
    <property type="project" value="TreeGrafter"/>
</dbReference>
<accession>A0A146K6C2</accession>
<evidence type="ECO:0000313" key="14">
    <source>
        <dbReference type="EMBL" id="JAP91186.1"/>
    </source>
</evidence>
<dbReference type="PANTHER" id="PTHR11472">
    <property type="entry name" value="DNA REPAIR DEAD HELICASE RAD3/XP-D SUBFAMILY MEMBER"/>
    <property type="match status" value="1"/>
</dbReference>
<evidence type="ECO:0000256" key="8">
    <source>
        <dbReference type="ARBA" id="ARBA00023004"/>
    </source>
</evidence>
<keyword evidence="2" id="KW-0479">Metal-binding</keyword>
<dbReference type="InterPro" id="IPR027417">
    <property type="entry name" value="P-loop_NTPase"/>
</dbReference>
<dbReference type="GO" id="GO:0045910">
    <property type="term" value="P:negative regulation of DNA recombination"/>
    <property type="evidence" value="ECO:0007669"/>
    <property type="project" value="TreeGrafter"/>
</dbReference>
<dbReference type="Pfam" id="PF06733">
    <property type="entry name" value="DEAD_2"/>
    <property type="match status" value="1"/>
</dbReference>
<sequence>FKPYPQQIEVMEFVSKCFKESKNALVESPTGTGKSLIIRAIMLEYLKSSNQNQQQQQQTSKLPDWLFQAAIKAEQNQIAVESSSVQKLRDTLKNIHYFPQNSVNFINQLCVMNNIDFVQQQQINDLLTYTYQPQHKQAIFSSRTHSQLQQFQKQIQLTSTALASRKVYCMHQSKQDIEDIDYFCKNNSCIYRKQEQLLVGLVKSFQSADFVQAAQKESACPYYVSLLRQNLSDVILMTHQQLDESFNQNAVLFVDEAHQLINVVKQKHEAEVSLAELDQFQLKLEQYLQKSTFLAENTFLSLSQILMQLQKLIKLTKYLQNQFVAASKADLAKLLAEFDLVIFIKAEIELFRRERFTHRIRQKLNEQVIYKALQFLELLCHEDVQSQFLLVGSHDQQSENQKNFRLKLVHLEPKMELKYKNVACFGGTLQKDSFTKHFTQKFEFLQVGHIIQKDQLKIKVIKELQGKEFVFNSQTQQNEQIYHDLALYVQNKRKTLPKEQNMLVFMPNYASIEKLKKSIQLENFTIEQPGTPLQKYEERCKLENHVMIGVAGGSLAEGIDFKDDLCRFLIIIGIPFPNIGDFYVKEMLKMDKDYLLHQAFIKVNQCIGRAVRWVGDWASVELIDSRFTQYWDYLSYWIKQIGQSK</sequence>
<dbReference type="GO" id="GO:0016818">
    <property type="term" value="F:hydrolase activity, acting on acid anhydrides, in phosphorus-containing anhydrides"/>
    <property type="evidence" value="ECO:0007669"/>
    <property type="project" value="InterPro"/>
</dbReference>
<keyword evidence="8" id="KW-0408">Iron</keyword>
<keyword evidence="12" id="KW-0413">Isomerase</keyword>
<evidence type="ECO:0000256" key="6">
    <source>
        <dbReference type="ARBA" id="ARBA00022806"/>
    </source>
</evidence>
<dbReference type="GO" id="GO:0005524">
    <property type="term" value="F:ATP binding"/>
    <property type="evidence" value="ECO:0007669"/>
    <property type="project" value="UniProtKB-KW"/>
</dbReference>
<dbReference type="GO" id="GO:0006281">
    <property type="term" value="P:DNA repair"/>
    <property type="evidence" value="ECO:0007669"/>
    <property type="project" value="UniProtKB-KW"/>
</dbReference>
<dbReference type="GO" id="GO:0051539">
    <property type="term" value="F:4 iron, 4 sulfur cluster binding"/>
    <property type="evidence" value="ECO:0007669"/>
    <property type="project" value="UniProtKB-KW"/>
</dbReference>
<evidence type="ECO:0000256" key="3">
    <source>
        <dbReference type="ARBA" id="ARBA00022741"/>
    </source>
</evidence>
<feature type="domain" description="Helicase ATP-binding" evidence="13">
    <location>
        <begin position="1"/>
        <end position="312"/>
    </location>
</feature>
<dbReference type="EMBL" id="GDID01005420">
    <property type="protein sequence ID" value="JAP91186.1"/>
    <property type="molecule type" value="Transcribed_RNA"/>
</dbReference>
<evidence type="ECO:0000256" key="7">
    <source>
        <dbReference type="ARBA" id="ARBA00022840"/>
    </source>
</evidence>
<dbReference type="GO" id="GO:0003678">
    <property type="term" value="F:DNA helicase activity"/>
    <property type="evidence" value="ECO:0007669"/>
    <property type="project" value="InterPro"/>
</dbReference>
<dbReference type="SMART" id="SM00491">
    <property type="entry name" value="HELICc2"/>
    <property type="match status" value="1"/>
</dbReference>
<keyword evidence="9" id="KW-0411">Iron-sulfur</keyword>
<dbReference type="Gene3D" id="3.40.50.300">
    <property type="entry name" value="P-loop containing nucleotide triphosphate hydrolases"/>
    <property type="match status" value="3"/>
</dbReference>
<evidence type="ECO:0000256" key="10">
    <source>
        <dbReference type="ARBA" id="ARBA00023125"/>
    </source>
</evidence>
<dbReference type="GO" id="GO:1904430">
    <property type="term" value="P:negative regulation of t-circle formation"/>
    <property type="evidence" value="ECO:0007669"/>
    <property type="project" value="TreeGrafter"/>
</dbReference>
<organism evidence="14">
    <name type="scientific">Trepomonas sp. PC1</name>
    <dbReference type="NCBI Taxonomy" id="1076344"/>
    <lineage>
        <taxon>Eukaryota</taxon>
        <taxon>Metamonada</taxon>
        <taxon>Diplomonadida</taxon>
        <taxon>Hexamitidae</taxon>
        <taxon>Hexamitinae</taxon>
        <taxon>Trepomonas</taxon>
    </lineage>
</organism>
<dbReference type="InterPro" id="IPR006554">
    <property type="entry name" value="Helicase-like_DEXD_c2"/>
</dbReference>
<evidence type="ECO:0000256" key="1">
    <source>
        <dbReference type="ARBA" id="ARBA00022485"/>
    </source>
</evidence>
<dbReference type="SUPFAM" id="SSF52540">
    <property type="entry name" value="P-loop containing nucleoside triphosphate hydrolases"/>
    <property type="match status" value="2"/>
</dbReference>
<dbReference type="InterPro" id="IPR010614">
    <property type="entry name" value="RAD3-like_helicase_DEAD"/>
</dbReference>
<dbReference type="PANTHER" id="PTHR11472:SF34">
    <property type="entry name" value="REGULATOR OF TELOMERE ELONGATION HELICASE 1"/>
    <property type="match status" value="1"/>
</dbReference>
<keyword evidence="7" id="KW-0067">ATP-binding</keyword>
<dbReference type="Pfam" id="PF13307">
    <property type="entry name" value="Helicase_C_2"/>
    <property type="match status" value="1"/>
</dbReference>